<reference evidence="4 5" key="1">
    <citation type="submission" date="2018-07" db="EMBL/GenBank/DDBJ databases">
        <title>Section-level genome sequencing of Aspergillus section Nigri to investigate inter- and intra-species variation.</title>
        <authorList>
            <consortium name="DOE Joint Genome Institute"/>
            <person name="Vesth T.C."/>
            <person name="Nybo J.L."/>
            <person name="Theobald S."/>
            <person name="Frisvad J.C."/>
            <person name="Larsen T.O."/>
            <person name="Nielsen K.F."/>
            <person name="Hoof J.B."/>
            <person name="Brandl J."/>
            <person name="Salamov A."/>
            <person name="Riley R."/>
            <person name="Gladden J.M."/>
            <person name="Phatale P."/>
            <person name="Nielsen M.T."/>
            <person name="Lyhne E.K."/>
            <person name="Kogle M.E."/>
            <person name="Strasser K."/>
            <person name="McDonnell E."/>
            <person name="Barry K."/>
            <person name="Clum A."/>
            <person name="Chen C."/>
            <person name="Nolan M."/>
            <person name="Sandor L."/>
            <person name="Kuo A."/>
            <person name="Lipzen A."/>
            <person name="Hainaut M."/>
            <person name="Drula E."/>
            <person name="Tsang A."/>
            <person name="Magnuson J.K."/>
            <person name="Henrissat B."/>
            <person name="Wiebenga A."/>
            <person name="Simmons B.A."/>
            <person name="Makela M.R."/>
            <person name="De vries R.P."/>
            <person name="Grigoriev I.V."/>
            <person name="Mortensen U.H."/>
            <person name="Baker S.E."/>
            <person name="Andersen M.R."/>
        </authorList>
    </citation>
    <scope>NUCLEOTIDE SEQUENCE [LARGE SCALE GENOMIC DNA]</scope>
    <source>
        <strain evidence="4 5">ATCC 13496</strain>
    </source>
</reference>
<evidence type="ECO:0000259" key="3">
    <source>
        <dbReference type="Pfam" id="PF20684"/>
    </source>
</evidence>
<keyword evidence="2" id="KW-0472">Membrane</keyword>
<feature type="transmembrane region" description="Helical" evidence="2">
    <location>
        <begin position="226"/>
        <end position="247"/>
    </location>
</feature>
<dbReference type="Pfam" id="PF20684">
    <property type="entry name" value="Fung_rhodopsin"/>
    <property type="match status" value="1"/>
</dbReference>
<proteinExistence type="predicted"/>
<sequence length="400" mass="44233">MTASGKPLVVIDESHHAGIVIVVGTLALIMTLICLIIRVYVRTILSPGFGRDDYLLFVATAFAIIQTSLVMSNSAKGFGTSIRLLSSDQVVKVQRVRCLDSGREHNLTGVISMQTTAATDTLFLITVFLSKCCVLGMLSRLTPQRIHHFVLYGVLGLSICWVLSSVLIILVNCELNRPWARPIDHCTGLFQKWEYIGVMDSIIELMLFLFSVLLVKSLQMPTTRKLVVLSSFAVRLPLLVFTSLHLYHLQKYAYSMNPTLDIIDGYVWTQMGMNYALIVCTSFCLAPFMRAISVTYGNAGEVTLGTSSARSKSGKYARDVSKQSQSYVLQSMDNQEEAGHGMNNPRHSQPTFVPERYGGMLSTTANDGSSRTDGDSVASSESTKMIIKKDVEYTVTHEPR</sequence>
<feature type="transmembrane region" description="Helical" evidence="2">
    <location>
        <begin position="195"/>
        <end position="214"/>
    </location>
</feature>
<feature type="transmembrane region" description="Helical" evidence="2">
    <location>
        <begin position="53"/>
        <end position="71"/>
    </location>
</feature>
<organism evidence="4 5">
    <name type="scientific">Aspergillus niger ATCC 13496</name>
    <dbReference type="NCBI Taxonomy" id="1353008"/>
    <lineage>
        <taxon>Eukaryota</taxon>
        <taxon>Fungi</taxon>
        <taxon>Dikarya</taxon>
        <taxon>Ascomycota</taxon>
        <taxon>Pezizomycotina</taxon>
        <taxon>Eurotiomycetes</taxon>
        <taxon>Eurotiomycetidae</taxon>
        <taxon>Eurotiales</taxon>
        <taxon>Aspergillaceae</taxon>
        <taxon>Aspergillus</taxon>
        <taxon>Aspergillus subgen. Circumdati</taxon>
    </lineage>
</organism>
<dbReference type="PANTHER" id="PTHR39614">
    <property type="entry name" value="INTEGRAL MEMBRANE PROTEIN"/>
    <property type="match status" value="1"/>
</dbReference>
<dbReference type="AlphaFoldDB" id="A0A370BV72"/>
<feature type="transmembrane region" description="Helical" evidence="2">
    <location>
        <begin position="121"/>
        <end position="138"/>
    </location>
</feature>
<protein>
    <recommendedName>
        <fullName evidence="3">Rhodopsin domain-containing protein</fullName>
    </recommendedName>
</protein>
<dbReference type="PANTHER" id="PTHR39614:SF2">
    <property type="entry name" value="INTEGRAL MEMBRANE PROTEIN"/>
    <property type="match status" value="1"/>
</dbReference>
<dbReference type="EMBL" id="KZ851925">
    <property type="protein sequence ID" value="RDH18180.1"/>
    <property type="molecule type" value="Genomic_DNA"/>
</dbReference>
<name>A0A370BV72_ASPNG</name>
<feature type="domain" description="Rhodopsin" evidence="3">
    <location>
        <begin position="37"/>
        <end position="282"/>
    </location>
</feature>
<evidence type="ECO:0000313" key="5">
    <source>
        <dbReference type="Proteomes" id="UP000253845"/>
    </source>
</evidence>
<accession>A0A370BV72</accession>
<keyword evidence="2" id="KW-1133">Transmembrane helix</keyword>
<feature type="transmembrane region" description="Helical" evidence="2">
    <location>
        <begin position="267"/>
        <end position="288"/>
    </location>
</feature>
<dbReference type="InterPro" id="IPR049326">
    <property type="entry name" value="Rhodopsin_dom_fungi"/>
</dbReference>
<evidence type="ECO:0000313" key="4">
    <source>
        <dbReference type="EMBL" id="RDH18180.1"/>
    </source>
</evidence>
<evidence type="ECO:0000256" key="2">
    <source>
        <dbReference type="SAM" id="Phobius"/>
    </source>
</evidence>
<feature type="transmembrane region" description="Helical" evidence="2">
    <location>
        <begin position="150"/>
        <end position="171"/>
    </location>
</feature>
<feature type="transmembrane region" description="Helical" evidence="2">
    <location>
        <begin position="17"/>
        <end position="41"/>
    </location>
</feature>
<feature type="region of interest" description="Disordered" evidence="1">
    <location>
        <begin position="336"/>
        <end position="384"/>
    </location>
</feature>
<evidence type="ECO:0000256" key="1">
    <source>
        <dbReference type="SAM" id="MobiDB-lite"/>
    </source>
</evidence>
<gene>
    <name evidence="4" type="ORF">M747DRAFT_78353</name>
</gene>
<dbReference type="Proteomes" id="UP000253845">
    <property type="component" value="Unassembled WGS sequence"/>
</dbReference>
<dbReference type="VEuPathDB" id="FungiDB:M747DRAFT_78353"/>
<feature type="compositionally biased region" description="Polar residues" evidence="1">
    <location>
        <begin position="361"/>
        <end position="383"/>
    </location>
</feature>
<keyword evidence="2" id="KW-0812">Transmembrane</keyword>